<dbReference type="InterPro" id="IPR029063">
    <property type="entry name" value="SAM-dependent_MTases_sf"/>
</dbReference>
<evidence type="ECO:0000256" key="8">
    <source>
        <dbReference type="SAM" id="MobiDB-lite"/>
    </source>
</evidence>
<proteinExistence type="inferred from homology"/>
<dbReference type="AlphaFoldDB" id="A0A7R9Y8T8"/>
<reference evidence="9" key="1">
    <citation type="submission" date="2021-01" db="EMBL/GenBank/DDBJ databases">
        <authorList>
            <person name="Corre E."/>
            <person name="Pelletier E."/>
            <person name="Niang G."/>
            <person name="Scheremetjew M."/>
            <person name="Finn R."/>
            <person name="Kale V."/>
            <person name="Holt S."/>
            <person name="Cochrane G."/>
            <person name="Meng A."/>
            <person name="Brown T."/>
            <person name="Cohen L."/>
        </authorList>
    </citation>
    <scope>NUCLEOTIDE SEQUENCE</scope>
    <source>
        <strain evidence="9">CCMP2078</strain>
    </source>
</reference>
<comment type="catalytic activity">
    <reaction evidence="5">
        <text>a 5'-end (N(2),N(7)-dimethyl 5'-triphosphoguanosine)-ribonucleoside in snRNA + S-adenosyl-L-methionine = a 5'-end (N(2),N(2),N(7)-trimethyl 5'-triphosphoguanosine)-ribonucleoside in snRNA + S-adenosyl-L-homocysteine + H(+)</text>
        <dbReference type="Rhea" id="RHEA:78479"/>
        <dbReference type="Rhea" id="RHEA-COMP:19087"/>
        <dbReference type="Rhea" id="RHEA-COMP:19089"/>
        <dbReference type="ChEBI" id="CHEBI:15378"/>
        <dbReference type="ChEBI" id="CHEBI:57856"/>
        <dbReference type="ChEBI" id="CHEBI:59789"/>
        <dbReference type="ChEBI" id="CHEBI:167623"/>
        <dbReference type="ChEBI" id="CHEBI:172880"/>
    </reaction>
    <physiologicalReaction direction="left-to-right" evidence="5">
        <dbReference type="Rhea" id="RHEA:78480"/>
    </physiologicalReaction>
</comment>
<comment type="catalytic activity">
    <reaction evidence="6">
        <text>a 5'-end (N(7)-methyl 5'-triphosphoguanosine)-ribonucleoside in snRNA + S-adenosyl-L-methionine = a 5'-end (N(2),N(7)-dimethyl 5'-triphosphoguanosine)-ribonucleoside in snRNA + S-adenosyl-L-homocysteine + H(+)</text>
        <dbReference type="Rhea" id="RHEA:78471"/>
        <dbReference type="Rhea" id="RHEA-COMP:19085"/>
        <dbReference type="Rhea" id="RHEA-COMP:19087"/>
        <dbReference type="ChEBI" id="CHEBI:15378"/>
        <dbReference type="ChEBI" id="CHEBI:57856"/>
        <dbReference type="ChEBI" id="CHEBI:59789"/>
        <dbReference type="ChEBI" id="CHEBI:156461"/>
        <dbReference type="ChEBI" id="CHEBI:172880"/>
    </reaction>
    <physiologicalReaction direction="left-to-right" evidence="6">
        <dbReference type="Rhea" id="RHEA:78472"/>
    </physiologicalReaction>
</comment>
<evidence type="ECO:0000256" key="5">
    <source>
        <dbReference type="ARBA" id="ARBA00048763"/>
    </source>
</evidence>
<dbReference type="Gene3D" id="3.40.50.150">
    <property type="entry name" value="Vaccinia Virus protein VP39"/>
    <property type="match status" value="1"/>
</dbReference>
<dbReference type="InterPro" id="IPR019012">
    <property type="entry name" value="RNA_cap_Gua-N2-MeTrfase"/>
</dbReference>
<feature type="region of interest" description="Disordered" evidence="8">
    <location>
        <begin position="266"/>
        <end position="293"/>
    </location>
</feature>
<dbReference type="SUPFAM" id="SSF53335">
    <property type="entry name" value="S-adenosyl-L-methionine-dependent methyltransferases"/>
    <property type="match status" value="1"/>
</dbReference>
<dbReference type="GO" id="GO:0071164">
    <property type="term" value="F:RNA cap trimethylguanosine synthase activity"/>
    <property type="evidence" value="ECO:0007669"/>
    <property type="project" value="TreeGrafter"/>
</dbReference>
<dbReference type="GO" id="GO:0005634">
    <property type="term" value="C:nucleus"/>
    <property type="evidence" value="ECO:0007669"/>
    <property type="project" value="TreeGrafter"/>
</dbReference>
<dbReference type="CDD" id="cd20403">
    <property type="entry name" value="Tudor_Agenet_FMRP-like_rpt2"/>
    <property type="match status" value="1"/>
</dbReference>
<dbReference type="EMBL" id="HBEA01000733">
    <property type="protein sequence ID" value="CAD8251063.1"/>
    <property type="molecule type" value="Transcribed_RNA"/>
</dbReference>
<gene>
    <name evidence="9" type="ORF">PPYR1160_LOCUS554</name>
</gene>
<evidence type="ECO:0000313" key="9">
    <source>
        <dbReference type="EMBL" id="CAD8251063.1"/>
    </source>
</evidence>
<evidence type="ECO:0000256" key="1">
    <source>
        <dbReference type="ARBA" id="ARBA00018517"/>
    </source>
</evidence>
<comment type="catalytic activity">
    <reaction evidence="4">
        <text>a 5'-end (N(7)-methyl 5'-triphosphoguanosine)-ribonucleoside in snoRNA + S-adenosyl-L-methionine = a 5'-end (N(2),N(7)-dimethyl 5'-triphosphoguanosine)-ribonucleoside in snoRNA + S-adenosyl-L-homocysteine + H(+)</text>
        <dbReference type="Rhea" id="RHEA:78475"/>
        <dbReference type="Rhea" id="RHEA-COMP:19086"/>
        <dbReference type="Rhea" id="RHEA-COMP:19088"/>
        <dbReference type="ChEBI" id="CHEBI:15378"/>
        <dbReference type="ChEBI" id="CHEBI:57856"/>
        <dbReference type="ChEBI" id="CHEBI:59789"/>
        <dbReference type="ChEBI" id="CHEBI:156461"/>
        <dbReference type="ChEBI" id="CHEBI:172880"/>
    </reaction>
    <physiologicalReaction direction="left-to-right" evidence="4">
        <dbReference type="Rhea" id="RHEA:78476"/>
    </physiologicalReaction>
</comment>
<comment type="similarity">
    <text evidence="2">Belongs to the methyltransferase superfamily. Trimethylguanosine synthase family.</text>
</comment>
<dbReference type="CDD" id="cd02440">
    <property type="entry name" value="AdoMet_MTases"/>
    <property type="match status" value="1"/>
</dbReference>
<evidence type="ECO:0000256" key="7">
    <source>
        <dbReference type="ARBA" id="ARBA00049790"/>
    </source>
</evidence>
<dbReference type="PANTHER" id="PTHR14741">
    <property type="entry name" value="S-ADENOSYLMETHIONINE-DEPENDENT METHYLTRANSFERASE RELATED"/>
    <property type="match status" value="1"/>
</dbReference>
<feature type="compositionally biased region" description="Basic residues" evidence="8">
    <location>
        <begin position="356"/>
        <end position="373"/>
    </location>
</feature>
<name>A0A7R9Y8T8_9STRA</name>
<evidence type="ECO:0000256" key="6">
    <source>
        <dbReference type="ARBA" id="ARBA00049075"/>
    </source>
</evidence>
<comment type="catalytic activity">
    <reaction evidence="3">
        <text>a 5'-end (N(2),N(7)-dimethyl 5'-triphosphoguanosine)-ribonucleoside in snoRNA + S-adenosyl-L-methionine = a 5'-end (N(2),N(2),N(7)-trimethyl 5'-triphosphoguanosine)-ribonucleoside in snoRNA + S-adenosyl-L-homocysteine + H(+)</text>
        <dbReference type="Rhea" id="RHEA:78507"/>
        <dbReference type="Rhea" id="RHEA-COMP:19088"/>
        <dbReference type="Rhea" id="RHEA-COMP:19090"/>
        <dbReference type="ChEBI" id="CHEBI:15378"/>
        <dbReference type="ChEBI" id="CHEBI:57856"/>
        <dbReference type="ChEBI" id="CHEBI:59789"/>
        <dbReference type="ChEBI" id="CHEBI:167623"/>
        <dbReference type="ChEBI" id="CHEBI:172880"/>
    </reaction>
    <physiologicalReaction direction="left-to-right" evidence="3">
        <dbReference type="Rhea" id="RHEA:78508"/>
    </physiologicalReaction>
</comment>
<dbReference type="PANTHER" id="PTHR14741:SF32">
    <property type="entry name" value="TRIMETHYLGUANOSINE SYNTHASE"/>
    <property type="match status" value="1"/>
</dbReference>
<dbReference type="Pfam" id="PF09445">
    <property type="entry name" value="Methyltransf_15"/>
    <property type="match status" value="1"/>
</dbReference>
<evidence type="ECO:0000256" key="2">
    <source>
        <dbReference type="ARBA" id="ARBA00025783"/>
    </source>
</evidence>
<feature type="compositionally biased region" description="Basic and acidic residues" evidence="8">
    <location>
        <begin position="277"/>
        <end position="288"/>
    </location>
</feature>
<organism evidence="9">
    <name type="scientific">Pinguiococcus pyrenoidosus</name>
    <dbReference type="NCBI Taxonomy" id="172671"/>
    <lineage>
        <taxon>Eukaryota</taxon>
        <taxon>Sar</taxon>
        <taxon>Stramenopiles</taxon>
        <taxon>Ochrophyta</taxon>
        <taxon>Pinguiophyceae</taxon>
        <taxon>Pinguiochrysidales</taxon>
        <taxon>Pinguiochrysidaceae</taxon>
        <taxon>Pinguiococcus</taxon>
    </lineage>
</organism>
<protein>
    <recommendedName>
        <fullName evidence="1">Trimethylguanosine synthase</fullName>
    </recommendedName>
    <alternativeName>
        <fullName evidence="7">Cap-specific guanine-N(2) methyltransferase</fullName>
    </alternativeName>
</protein>
<accession>A0A7R9Y8T8</accession>
<sequence length="694" mass="76536">MPLALGESQLLRARKGPLLLSIARLRDDDEVQDGRRKAVKALLRDLVGVVAGERKRYQPRKAPDVYEEELAAAKEARQQRYRLGKQGADLPLSFCGVERPKAAKQSRRNAAEEPSTCFDEYSDLQLLCKQAESAAKLDLTGRDGRTRLVALAVLLMANLGFDVDETGDKPNIKRLSCADLDVQVRDADGGEEDGVQGAVLGVRIFDGNEADETRELPLSPEMKRAVQQLLASRRPAGIAEAAKATPADLLFGDLLTTDLIRYTTSASVGSKPTKAAADARKSSGREVEDTSEDWLMADEAAAFLAEEDLYKQWRRSFREAETEAHHQEAPSLPRQEQEVPPVEDPKPNQEPATSRQRSKSKRKKGTKRKRGKTPAHYEDSPIPGVHGKYWAQRWRLFSRFDSGIQLDKEGWYSTSPERLASHVAERIARTGNDLCVVDAFCGCGGNAVQLAMQEAISSVIAIDIDEEHLRMVKHNSAIYGVSEKIRVVQGDAWQMLRSKAWSSIGEAPDAVLLSPPWGGPNYLDRDTFSISLGIQNSYSGRGEDGCDLFRKAVATGAKNIVYLLPRNTPESEISDLLETIPGLAGTHHSGDKPLIELEDQCLNGKLKMRAAYFGQVLGLPPSGSALEMDLVAPGDTVEVFYEAEEDWFPACVNSVKHSLGSTVFSVTYIGYDEDDTVECQVEDLARRIRMIERA</sequence>
<evidence type="ECO:0000256" key="3">
    <source>
        <dbReference type="ARBA" id="ARBA00047418"/>
    </source>
</evidence>
<feature type="region of interest" description="Disordered" evidence="8">
    <location>
        <begin position="320"/>
        <end position="382"/>
    </location>
</feature>
<evidence type="ECO:0000256" key="4">
    <source>
        <dbReference type="ARBA" id="ARBA00048740"/>
    </source>
</evidence>